<dbReference type="InterPro" id="IPR050266">
    <property type="entry name" value="AB_hydrolase_sf"/>
</dbReference>
<evidence type="ECO:0000313" key="3">
    <source>
        <dbReference type="Proteomes" id="UP000467637"/>
    </source>
</evidence>
<dbReference type="InterPro" id="IPR000073">
    <property type="entry name" value="AB_hydrolase_1"/>
</dbReference>
<proteinExistence type="predicted"/>
<keyword evidence="2" id="KW-0378">Hydrolase</keyword>
<dbReference type="Gene3D" id="3.40.50.1820">
    <property type="entry name" value="alpha/beta hydrolase"/>
    <property type="match status" value="1"/>
</dbReference>
<dbReference type="Pfam" id="PF00561">
    <property type="entry name" value="Abhydrolase_1"/>
    <property type="match status" value="1"/>
</dbReference>
<sequence>MASDLQLINLESRNLKMNLSNDNPLAVGEHEVFIEGVRQVYHVAGNGPVCLVHSGGPGFHWKYLQMPELEKTMTMVYLEPVGTGKSDMLPDGNYSMPRYALFAHKVAEHIGVQKYYFLGHAHGGGVGIQYALDYPNELSGLILQSSAPTMNMDLYMEQFTQIEIFAQRWPDNAEAEDAKQAMMDSKNVRDKESALAVLHRLLPAYFGNYWDVKDKVDKWKVDLDFFGDPNRQPYEWDVRDILHTITTPTLILVGEYDVNCGPRWSNEMAEKIPGSQLVIFDRGGHMEHVEHAEPFTQAVNEFVAHTK</sequence>
<dbReference type="InterPro" id="IPR029058">
    <property type="entry name" value="AB_hydrolase_fold"/>
</dbReference>
<dbReference type="GO" id="GO:0016787">
    <property type="term" value="F:hydrolase activity"/>
    <property type="evidence" value="ECO:0007669"/>
    <property type="project" value="UniProtKB-KW"/>
</dbReference>
<dbReference type="EMBL" id="WSEM01000016">
    <property type="protein sequence ID" value="MVQ36181.1"/>
    <property type="molecule type" value="Genomic_DNA"/>
</dbReference>
<dbReference type="PANTHER" id="PTHR43798:SF33">
    <property type="entry name" value="HYDROLASE, PUTATIVE (AFU_ORTHOLOGUE AFUA_2G14860)-RELATED"/>
    <property type="match status" value="1"/>
</dbReference>
<gene>
    <name evidence="2" type="ORF">GON05_16290</name>
</gene>
<name>A0ABW9U9V1_9BACL</name>
<evidence type="ECO:0000259" key="1">
    <source>
        <dbReference type="Pfam" id="PF00561"/>
    </source>
</evidence>
<organism evidence="2 3">
    <name type="scientific">Paenibacillus anseongense</name>
    <dbReference type="NCBI Taxonomy" id="2682845"/>
    <lineage>
        <taxon>Bacteria</taxon>
        <taxon>Bacillati</taxon>
        <taxon>Bacillota</taxon>
        <taxon>Bacilli</taxon>
        <taxon>Bacillales</taxon>
        <taxon>Paenibacillaceae</taxon>
        <taxon>Paenibacillus</taxon>
    </lineage>
</organism>
<accession>A0ABW9U9V1</accession>
<keyword evidence="3" id="KW-1185">Reference proteome</keyword>
<reference evidence="2 3" key="1">
    <citation type="submission" date="2019-12" db="EMBL/GenBank/DDBJ databases">
        <authorList>
            <person name="Huq M.A."/>
        </authorList>
    </citation>
    <scope>NUCLEOTIDE SEQUENCE [LARGE SCALE GENOMIC DNA]</scope>
    <source>
        <strain evidence="2 3">MAH-34</strain>
    </source>
</reference>
<dbReference type="SUPFAM" id="SSF53474">
    <property type="entry name" value="alpha/beta-Hydrolases"/>
    <property type="match status" value="1"/>
</dbReference>
<protein>
    <submittedName>
        <fullName evidence="2">Alpha/beta fold hydrolase</fullName>
    </submittedName>
</protein>
<feature type="domain" description="AB hydrolase-1" evidence="1">
    <location>
        <begin position="48"/>
        <end position="291"/>
    </location>
</feature>
<dbReference type="Proteomes" id="UP000467637">
    <property type="component" value="Unassembled WGS sequence"/>
</dbReference>
<dbReference type="PANTHER" id="PTHR43798">
    <property type="entry name" value="MONOACYLGLYCEROL LIPASE"/>
    <property type="match status" value="1"/>
</dbReference>
<comment type="caution">
    <text evidence="2">The sequence shown here is derived from an EMBL/GenBank/DDBJ whole genome shotgun (WGS) entry which is preliminary data.</text>
</comment>
<evidence type="ECO:0000313" key="2">
    <source>
        <dbReference type="EMBL" id="MVQ36181.1"/>
    </source>
</evidence>